<accession>A0ACC0R9J4</accession>
<dbReference type="Proteomes" id="UP001065298">
    <property type="component" value="Chromosome 2"/>
</dbReference>
<reference evidence="1" key="1">
    <citation type="submission" date="2022-06" db="EMBL/GenBank/DDBJ databases">
        <title>Fusarium solani species complex genomes reveal bases of compartmentalisation and animal pathogenesis.</title>
        <authorList>
            <person name="Tsai I.J."/>
        </authorList>
    </citation>
    <scope>NUCLEOTIDE SEQUENCE</scope>
    <source>
        <strain evidence="1">Fu6.1</strain>
    </source>
</reference>
<proteinExistence type="predicted"/>
<sequence>MDILEHFGSVNTGQCSPMDKFCRPGIIGSLAPNLSPSSEMRCLTRKSAAGSPCYVAVKALFPCQSLAPSPEKHRCRRRQSKGSLRMSWVRSQRKHPVPGECRPRQATEKKQDKKEDAGSTTDPEPDKGQYVDICEQSTGEYKLESLQDRLESLSISDSRPRTISPSIEEAFNLGETLTPTDIESFEDETDDYWTWDLETQQFKHWDEEDKEWVYFPEIFD</sequence>
<gene>
    <name evidence="1" type="ORF">NCS57_00290300</name>
</gene>
<evidence type="ECO:0000313" key="2">
    <source>
        <dbReference type="Proteomes" id="UP001065298"/>
    </source>
</evidence>
<protein>
    <submittedName>
        <fullName evidence="1">Uncharacterized protein</fullName>
    </submittedName>
</protein>
<dbReference type="EMBL" id="CM046504">
    <property type="protein sequence ID" value="KAI8680106.1"/>
    <property type="molecule type" value="Genomic_DNA"/>
</dbReference>
<evidence type="ECO:0000313" key="1">
    <source>
        <dbReference type="EMBL" id="KAI8680106.1"/>
    </source>
</evidence>
<keyword evidence="2" id="KW-1185">Reference proteome</keyword>
<comment type="caution">
    <text evidence="1">The sequence shown here is derived from an EMBL/GenBank/DDBJ whole genome shotgun (WGS) entry which is preliminary data.</text>
</comment>
<name>A0ACC0R9J4_9HYPO</name>
<organism evidence="1 2">
    <name type="scientific">Fusarium keratoplasticum</name>
    <dbReference type="NCBI Taxonomy" id="1328300"/>
    <lineage>
        <taxon>Eukaryota</taxon>
        <taxon>Fungi</taxon>
        <taxon>Dikarya</taxon>
        <taxon>Ascomycota</taxon>
        <taxon>Pezizomycotina</taxon>
        <taxon>Sordariomycetes</taxon>
        <taxon>Hypocreomycetidae</taxon>
        <taxon>Hypocreales</taxon>
        <taxon>Nectriaceae</taxon>
        <taxon>Fusarium</taxon>
        <taxon>Fusarium solani species complex</taxon>
    </lineage>
</organism>